<dbReference type="GO" id="GO:0005737">
    <property type="term" value="C:cytoplasm"/>
    <property type="evidence" value="ECO:0007669"/>
    <property type="project" value="UniProtKB-ARBA"/>
</dbReference>
<dbReference type="GO" id="GO:0007021">
    <property type="term" value="P:tubulin complex assembly"/>
    <property type="evidence" value="ECO:0007669"/>
    <property type="project" value="TreeGrafter"/>
</dbReference>
<protein>
    <recommendedName>
        <fullName evidence="8">Prefoldin subunit 3</fullName>
    </recommendedName>
</protein>
<feature type="compositionally biased region" description="Basic residues" evidence="5">
    <location>
        <begin position="292"/>
        <end position="301"/>
    </location>
</feature>
<comment type="similarity">
    <text evidence="1">Belongs to the prefoldin subunit alpha family.</text>
</comment>
<reference evidence="6 7" key="1">
    <citation type="journal article" date="2016" name="Genome Announc.">
        <title>Draft Whole-Genome Sequence of Trichoderma gamsii T6085, a Promising Biocontrol Agent of Fusarium Head Blight on Wheat.</title>
        <authorList>
            <person name="Baroncelli R."/>
            <person name="Zapparata A."/>
            <person name="Piaggeschi G."/>
            <person name="Sarrocco S."/>
            <person name="Vannacci G."/>
        </authorList>
    </citation>
    <scope>NUCLEOTIDE SEQUENCE [LARGE SCALE GENOMIC DNA]</scope>
    <source>
        <strain evidence="6 7">T6085</strain>
    </source>
</reference>
<keyword evidence="7" id="KW-1185">Reference proteome</keyword>
<evidence type="ECO:0000256" key="4">
    <source>
        <dbReference type="SAM" id="Coils"/>
    </source>
</evidence>
<organism evidence="6 7">
    <name type="scientific">Trichoderma gamsii</name>
    <dbReference type="NCBI Taxonomy" id="398673"/>
    <lineage>
        <taxon>Eukaryota</taxon>
        <taxon>Fungi</taxon>
        <taxon>Dikarya</taxon>
        <taxon>Ascomycota</taxon>
        <taxon>Pezizomycotina</taxon>
        <taxon>Sordariomycetes</taxon>
        <taxon>Hypocreomycetidae</taxon>
        <taxon>Hypocreales</taxon>
        <taxon>Hypocreaceae</taxon>
        <taxon>Trichoderma</taxon>
    </lineage>
</organism>
<dbReference type="EMBL" id="JPDN02000002">
    <property type="protein sequence ID" value="PON30454.1"/>
    <property type="molecule type" value="Genomic_DNA"/>
</dbReference>
<proteinExistence type="inferred from homology"/>
<dbReference type="AlphaFoldDB" id="A0A2P5A1N8"/>
<keyword evidence="3" id="KW-0143">Chaperone</keyword>
<dbReference type="Proteomes" id="UP000054821">
    <property type="component" value="Unassembled WGS sequence"/>
</dbReference>
<dbReference type="GO" id="GO:0007017">
    <property type="term" value="P:microtubule-based process"/>
    <property type="evidence" value="ECO:0007669"/>
    <property type="project" value="TreeGrafter"/>
</dbReference>
<dbReference type="InterPro" id="IPR009053">
    <property type="entry name" value="Prefoldin"/>
</dbReference>
<dbReference type="CDD" id="cd23156">
    <property type="entry name" value="Prefoldin_3"/>
    <property type="match status" value="1"/>
</dbReference>
<evidence type="ECO:0000256" key="3">
    <source>
        <dbReference type="ARBA" id="ARBA00023186"/>
    </source>
</evidence>
<evidence type="ECO:0000313" key="6">
    <source>
        <dbReference type="EMBL" id="PON30454.1"/>
    </source>
</evidence>
<feature type="coiled-coil region" evidence="4">
    <location>
        <begin position="154"/>
        <end position="181"/>
    </location>
</feature>
<feature type="compositionally biased region" description="Basic and acidic residues" evidence="5">
    <location>
        <begin position="1"/>
        <end position="13"/>
    </location>
</feature>
<evidence type="ECO:0000256" key="5">
    <source>
        <dbReference type="SAM" id="MobiDB-lite"/>
    </source>
</evidence>
<evidence type="ECO:0000256" key="2">
    <source>
        <dbReference type="ARBA" id="ARBA00011695"/>
    </source>
</evidence>
<evidence type="ECO:0008006" key="8">
    <source>
        <dbReference type="Google" id="ProtNLM"/>
    </source>
</evidence>
<dbReference type="SUPFAM" id="SSF46579">
    <property type="entry name" value="Prefoldin"/>
    <property type="match status" value="1"/>
</dbReference>
<feature type="region of interest" description="Disordered" evidence="5">
    <location>
        <begin position="1"/>
        <end position="35"/>
    </location>
</feature>
<dbReference type="RefSeq" id="XP_018656250.2">
    <property type="nucleotide sequence ID" value="XM_018810519.2"/>
</dbReference>
<gene>
    <name evidence="6" type="ORF">TGAM01_v200894</name>
</gene>
<dbReference type="Gene3D" id="1.10.287.370">
    <property type="match status" value="1"/>
</dbReference>
<evidence type="ECO:0000313" key="7">
    <source>
        <dbReference type="Proteomes" id="UP000054821"/>
    </source>
</evidence>
<dbReference type="PANTHER" id="PTHR12409">
    <property type="entry name" value="PREFOLDIN SUBUNIT 3"/>
    <property type="match status" value="1"/>
</dbReference>
<feature type="compositionally biased region" description="Basic and acidic residues" evidence="5">
    <location>
        <begin position="223"/>
        <end position="234"/>
    </location>
</feature>
<feature type="compositionally biased region" description="Basic and acidic residues" evidence="5">
    <location>
        <begin position="270"/>
        <end position="284"/>
    </location>
</feature>
<dbReference type="FunFam" id="1.10.287.370:FF:000001">
    <property type="entry name" value="Prefoldin subunit 3"/>
    <property type="match status" value="1"/>
</dbReference>
<dbReference type="InterPro" id="IPR016655">
    <property type="entry name" value="PFD3"/>
</dbReference>
<dbReference type="InterPro" id="IPR004127">
    <property type="entry name" value="Prefoldin_subunit_alpha"/>
</dbReference>
<name>A0A2P5A1N8_9HYPO</name>
<dbReference type="GO" id="GO:0006457">
    <property type="term" value="P:protein folding"/>
    <property type="evidence" value="ECO:0007669"/>
    <property type="project" value="InterPro"/>
</dbReference>
<keyword evidence="4" id="KW-0175">Coiled coil</keyword>
<dbReference type="GO" id="GO:0015631">
    <property type="term" value="F:tubulin binding"/>
    <property type="evidence" value="ECO:0007669"/>
    <property type="project" value="TreeGrafter"/>
</dbReference>
<dbReference type="Pfam" id="PF02996">
    <property type="entry name" value="Prefoldin"/>
    <property type="match status" value="1"/>
</dbReference>
<accession>A0A2P5A1N8</accession>
<dbReference type="GO" id="GO:0016272">
    <property type="term" value="C:prefoldin complex"/>
    <property type="evidence" value="ECO:0007669"/>
    <property type="project" value="InterPro"/>
</dbReference>
<sequence>MRRESHAPEKMASSEKQPVVSGKDDAPTNPRGIPYAPFVDKVEDYVSTRDDVEPTLRSFQEMISKYQFMELNLQRRMTGLREKIPDIQKTLDTVQFLKLRKDATDPIETTFELNDTLYAKANIPPTEEVYIWLGANVMLSYPIDEAETLLTSKLSAAKTSLSNCEEDLDFLREQITTMEVATARVYNWETARRPLLQRCSRRTFASSQVAVAEGYETGKISRVDQDDRIFEPRSPRQVSRAAAPHSYNSYTHRTFQHRLPTEPSTRRQRPRETFVDPSDPDRAHGASAHSNKSLRPRRRRKAEPDSGTLEAWRNKSPSLFLKKVLEPNEHALYWKRLAAESRSVRPPILLLQMIIRKTAAQEPDQKYLLDLLPSVYEWERAMSIARRNGHSYEDLAYYMYILEGKTDDVRCERFLERDSYKPPFIFHFLLRSSSRFTSLENFNRLIDYCSSWYPAAAGNGLDKTKSKFYIPPRGAFGSANFNHNMSLLAHHCIRLDPRLIIKLADLAVRYIEALVKSPLPQEEIYQAQCAVFNHGLKLLGSDHRKRTVQQALPNSFYWEAQRILLAVSSKLKRQLLVNAEGFRAIRTVLAGMPKNHVEIHSSARHASTWPPYLRPGDGMDEEMDPEDNWSRSVRAGVLMQEAGFAKTDYDDAVDILQGMSPDGTPTIQQRILPGKRRKIGMWEASIRATRNAHEAWDRFQNPPKAGLKLGLAEYTAMFEKLTQREADENTRALPGDRALNFPTTQEANLTEFEKARIRPPSISQLYERMQLDGIRPTGSCLQILVANTESMEMARKYLHDSDGTGALYRLMSQEMDVQALKKVPISLISACIQVMIRQEGKVARKYMIRAIELAEQRLGNDRTPLSDFIWGTILKHLSQHHYGLRIAVHQQLKLSLHIIKKLDGPSGITLPQFVQFSKTMRKIAKRELEQLFTEMESGSLTIENHAMWPLYDERSRHKDAMHWDTFDDKSGSLDLFRALRSSALQMNELFDKLLSYERGSRQLLGTKELEPLEGMMWRKDPARSEHAYEYMLSLAYLGEFQQMAKLLRWLIKEWGQPGIVQALSEADEPPPYADFVETLCAFRLLAEPMLEREEVESLREAIGTAGLSWSWPDEEAVEAYAQMQEDESINVLARVLERVRLSWAEAETEAER</sequence>
<dbReference type="PANTHER" id="PTHR12409:SF0">
    <property type="entry name" value="PREFOLDIN SUBUNIT 3"/>
    <property type="match status" value="1"/>
</dbReference>
<dbReference type="GeneID" id="29990602"/>
<feature type="region of interest" description="Disordered" evidence="5">
    <location>
        <begin position="223"/>
        <end position="310"/>
    </location>
</feature>
<comment type="subunit">
    <text evidence="2">Heterohexamer of two PFD-alpha type and four PFD-beta type subunits.</text>
</comment>
<comment type="caution">
    <text evidence="6">The sequence shown here is derived from an EMBL/GenBank/DDBJ whole genome shotgun (WGS) entry which is preliminary data.</text>
</comment>
<dbReference type="STRING" id="398673.A0A2P5A1N8"/>
<evidence type="ECO:0000256" key="1">
    <source>
        <dbReference type="ARBA" id="ARBA00010048"/>
    </source>
</evidence>